<evidence type="ECO:0000313" key="3">
    <source>
        <dbReference type="EMBL" id="EGX45526.1"/>
    </source>
</evidence>
<reference evidence="3 4" key="1">
    <citation type="journal article" date="2011" name="PLoS Pathog.">
        <title>Genomic and proteomic analyses of the fungus Arthrobotrys oligospora provide insights into nematode-trap formation.</title>
        <authorList>
            <person name="Yang J."/>
            <person name="Wang L."/>
            <person name="Ji X."/>
            <person name="Feng Y."/>
            <person name="Li X."/>
            <person name="Zou C."/>
            <person name="Xu J."/>
            <person name="Ren Y."/>
            <person name="Mi Q."/>
            <person name="Wu J."/>
            <person name="Liu S."/>
            <person name="Liu Y."/>
            <person name="Huang X."/>
            <person name="Wang H."/>
            <person name="Niu X."/>
            <person name="Li J."/>
            <person name="Liang L."/>
            <person name="Luo Y."/>
            <person name="Ji K."/>
            <person name="Zhou W."/>
            <person name="Yu Z."/>
            <person name="Li G."/>
            <person name="Liu Y."/>
            <person name="Li L."/>
            <person name="Qiao M."/>
            <person name="Feng L."/>
            <person name="Zhang K.-Q."/>
        </authorList>
    </citation>
    <scope>NUCLEOTIDE SEQUENCE [LARGE SCALE GENOMIC DNA]</scope>
    <source>
        <strain evidence="4">ATCC 24927 / CBS 115.81 / DSM 1491</strain>
    </source>
</reference>
<gene>
    <name evidence="3" type="ORF">AOL_s00169g132</name>
</gene>
<dbReference type="RefSeq" id="XP_011125791.1">
    <property type="nucleotide sequence ID" value="XM_011127489.1"/>
</dbReference>
<dbReference type="HOGENOM" id="CLU_1146957_0_0_1"/>
<evidence type="ECO:0000256" key="2">
    <source>
        <dbReference type="SAM" id="Phobius"/>
    </source>
</evidence>
<sequence>MPPRRARRQAGANAGTAGAAPVPAPIPGPPSTVLAPGPIASMPDPADYMIGASDVKGVVNLTSSDDYRLWSAIYLLTATAAGLATGSTYGDKELIDTRENITHENYHGEFQKAVMGELSQYPHTPTHIEEYDQKPQSLETFQTVWTKSPHEARCGPSGEDSVITELGPHVTAHRIVKEKMKTSTNYLYGSIGVMVLNFLVGGFVWSLHLAIQRFEIALLVQEEHLGRDIDLEKIRDNERGIK</sequence>
<dbReference type="InParanoid" id="G1XMS9"/>
<dbReference type="OrthoDB" id="10417392at2759"/>
<dbReference type="Proteomes" id="UP000008784">
    <property type="component" value="Unassembled WGS sequence"/>
</dbReference>
<evidence type="ECO:0000256" key="1">
    <source>
        <dbReference type="SAM" id="MobiDB-lite"/>
    </source>
</evidence>
<dbReference type="GeneID" id="22896682"/>
<organism evidence="3 4">
    <name type="scientific">Arthrobotrys oligospora (strain ATCC 24927 / CBS 115.81 / DSM 1491)</name>
    <name type="common">Nematode-trapping fungus</name>
    <name type="synonym">Didymozoophaga oligospora</name>
    <dbReference type="NCBI Taxonomy" id="756982"/>
    <lineage>
        <taxon>Eukaryota</taxon>
        <taxon>Fungi</taxon>
        <taxon>Dikarya</taxon>
        <taxon>Ascomycota</taxon>
        <taxon>Pezizomycotina</taxon>
        <taxon>Orbiliomycetes</taxon>
        <taxon>Orbiliales</taxon>
        <taxon>Orbiliaceae</taxon>
        <taxon>Orbilia</taxon>
        <taxon>Orbilia oligospora</taxon>
    </lineage>
</organism>
<name>G1XMS9_ARTOA</name>
<feature type="compositionally biased region" description="Low complexity" evidence="1">
    <location>
        <begin position="9"/>
        <end position="21"/>
    </location>
</feature>
<proteinExistence type="predicted"/>
<comment type="caution">
    <text evidence="3">The sequence shown here is derived from an EMBL/GenBank/DDBJ whole genome shotgun (WGS) entry which is preliminary data.</text>
</comment>
<evidence type="ECO:0000313" key="4">
    <source>
        <dbReference type="Proteomes" id="UP000008784"/>
    </source>
</evidence>
<dbReference type="AlphaFoldDB" id="G1XMS9"/>
<feature type="transmembrane region" description="Helical" evidence="2">
    <location>
        <begin position="186"/>
        <end position="207"/>
    </location>
</feature>
<keyword evidence="4" id="KW-1185">Reference proteome</keyword>
<dbReference type="EMBL" id="ADOT01000259">
    <property type="protein sequence ID" value="EGX45526.1"/>
    <property type="molecule type" value="Genomic_DNA"/>
</dbReference>
<keyword evidence="2" id="KW-1133">Transmembrane helix</keyword>
<keyword evidence="2" id="KW-0472">Membrane</keyword>
<feature type="region of interest" description="Disordered" evidence="1">
    <location>
        <begin position="1"/>
        <end position="30"/>
    </location>
</feature>
<protein>
    <submittedName>
        <fullName evidence="3">Uncharacterized protein</fullName>
    </submittedName>
</protein>
<keyword evidence="2" id="KW-0812">Transmembrane</keyword>
<accession>G1XMS9</accession>